<gene>
    <name evidence="2" type="ORF">D9O40_02640</name>
</gene>
<feature type="compositionally biased region" description="Polar residues" evidence="1">
    <location>
        <begin position="44"/>
        <end position="54"/>
    </location>
</feature>
<reference evidence="2 3" key="1">
    <citation type="submission" date="2018-10" db="EMBL/GenBank/DDBJ databases">
        <title>Genome-centric metagenomics revealed C2 chemical producing, CO utilizing Clostridium with novel acetogenic gene cluster.</title>
        <authorList>
            <person name="Kang H."/>
            <person name="Park B."/>
            <person name="Choi I.G."/>
            <person name="Chang I.S."/>
        </authorList>
    </citation>
    <scope>NUCLEOTIDE SEQUENCE [LARGE SCALE GENOMIC DNA]</scope>
    <source>
        <strain evidence="2 3">H21-9</strain>
    </source>
</reference>
<name>A0A3M0TAH0_9CLOT</name>
<evidence type="ECO:0000313" key="3">
    <source>
        <dbReference type="Proteomes" id="UP000277999"/>
    </source>
</evidence>
<feature type="region of interest" description="Disordered" evidence="1">
    <location>
        <begin position="44"/>
        <end position="79"/>
    </location>
</feature>
<dbReference type="EMBL" id="RFAQ01000004">
    <property type="protein sequence ID" value="RMD04148.1"/>
    <property type="molecule type" value="Genomic_DNA"/>
</dbReference>
<organism evidence="2 3">
    <name type="scientific">Clostridium autoethanogenum</name>
    <dbReference type="NCBI Taxonomy" id="84023"/>
    <lineage>
        <taxon>Bacteria</taxon>
        <taxon>Bacillati</taxon>
        <taxon>Bacillota</taxon>
        <taxon>Clostridia</taxon>
        <taxon>Eubacteriales</taxon>
        <taxon>Clostridiaceae</taxon>
        <taxon>Clostridium</taxon>
    </lineage>
</organism>
<proteinExistence type="predicted"/>
<feature type="region of interest" description="Disordered" evidence="1">
    <location>
        <begin position="1"/>
        <end position="21"/>
    </location>
</feature>
<accession>A0A3M0TAH0</accession>
<feature type="compositionally biased region" description="Basic residues" evidence="1">
    <location>
        <begin position="55"/>
        <end position="79"/>
    </location>
</feature>
<comment type="caution">
    <text evidence="2">The sequence shown here is derived from an EMBL/GenBank/DDBJ whole genome shotgun (WGS) entry which is preliminary data.</text>
</comment>
<evidence type="ECO:0000256" key="1">
    <source>
        <dbReference type="SAM" id="MobiDB-lite"/>
    </source>
</evidence>
<dbReference type="AlphaFoldDB" id="A0A3M0TAH0"/>
<dbReference type="RefSeq" id="WP_013240105.1">
    <property type="nucleotide sequence ID" value="NZ_LITR01000001.1"/>
</dbReference>
<protein>
    <submittedName>
        <fullName evidence="2">Uncharacterized protein</fullName>
    </submittedName>
</protein>
<evidence type="ECO:0000313" key="2">
    <source>
        <dbReference type="EMBL" id="RMD04148.1"/>
    </source>
</evidence>
<feature type="compositionally biased region" description="Basic and acidic residues" evidence="1">
    <location>
        <begin position="7"/>
        <end position="21"/>
    </location>
</feature>
<sequence length="79" mass="9627">MSFFSRSSEKNGYGDKHRGSNYYKREGFLSRILRMFGSLSNSGRKYNNQYSHSLHQNHHSDRRHYSNQRHHRRYKSSWS</sequence>
<dbReference type="Proteomes" id="UP000277999">
    <property type="component" value="Unassembled WGS sequence"/>
</dbReference>